<organism evidence="1 2">
    <name type="scientific">Streptomyces venezuelae</name>
    <dbReference type="NCBI Taxonomy" id="54571"/>
    <lineage>
        <taxon>Bacteria</taxon>
        <taxon>Bacillati</taxon>
        <taxon>Actinomycetota</taxon>
        <taxon>Actinomycetes</taxon>
        <taxon>Kitasatosporales</taxon>
        <taxon>Streptomycetaceae</taxon>
        <taxon>Streptomyces</taxon>
    </lineage>
</organism>
<dbReference type="AlphaFoldDB" id="A0A5P2BIQ1"/>
<proteinExistence type="predicted"/>
<keyword evidence="2" id="KW-1185">Reference proteome</keyword>
<reference evidence="1 2" key="1">
    <citation type="submission" date="2018-05" db="EMBL/GenBank/DDBJ databases">
        <title>Streptomyces venezuelae.</title>
        <authorList>
            <person name="Kim W."/>
            <person name="Lee N."/>
            <person name="Cho B.-K."/>
        </authorList>
    </citation>
    <scope>NUCLEOTIDE SEQUENCE [LARGE SCALE GENOMIC DNA]</scope>
    <source>
        <strain evidence="1 2">ATCC 14583</strain>
    </source>
</reference>
<protein>
    <submittedName>
        <fullName evidence="1">Uncharacterized protein</fullName>
    </submittedName>
</protein>
<accession>A0A5P2BIQ1</accession>
<evidence type="ECO:0000313" key="2">
    <source>
        <dbReference type="Proteomes" id="UP000323046"/>
    </source>
</evidence>
<dbReference type="RefSeq" id="WP_150171341.1">
    <property type="nucleotide sequence ID" value="NZ_CP029193.1"/>
</dbReference>
<evidence type="ECO:0000313" key="1">
    <source>
        <dbReference type="EMBL" id="QES29001.1"/>
    </source>
</evidence>
<sequence>MRGFSAGAGRRELAEVGIDLEGDGAVESAAEAGTVRLLATPSADSAVPVRWRKIVAGGLERLRVK</sequence>
<name>A0A5P2BIQ1_STRVZ</name>
<dbReference type="Proteomes" id="UP000323046">
    <property type="component" value="Chromosome"/>
</dbReference>
<dbReference type="EMBL" id="CP029193">
    <property type="protein sequence ID" value="QES29001.1"/>
    <property type="molecule type" value="Genomic_DNA"/>
</dbReference>
<gene>
    <name evidence="1" type="ORF">DEJ47_23515</name>
</gene>